<dbReference type="AlphaFoldDB" id="A0AA91VD43"/>
<name>A0AA91VD43_9BACI</name>
<evidence type="ECO:0008006" key="3">
    <source>
        <dbReference type="Google" id="ProtNLM"/>
    </source>
</evidence>
<organism evidence="1 2">
    <name type="scientific">Bacillus pseudomycoides</name>
    <dbReference type="NCBI Taxonomy" id="64104"/>
    <lineage>
        <taxon>Bacteria</taxon>
        <taxon>Bacillati</taxon>
        <taxon>Bacillota</taxon>
        <taxon>Bacilli</taxon>
        <taxon>Bacillales</taxon>
        <taxon>Bacillaceae</taxon>
        <taxon>Bacillus</taxon>
        <taxon>Bacillus cereus group</taxon>
    </lineage>
</organism>
<gene>
    <name evidence="1" type="ORF">CON65_11620</name>
</gene>
<protein>
    <recommendedName>
        <fullName evidence="3">YxiJ-like protein</fullName>
    </recommendedName>
</protein>
<comment type="caution">
    <text evidence="1">The sequence shown here is derived from an EMBL/GenBank/DDBJ whole genome shotgun (WGS) entry which is preliminary data.</text>
</comment>
<dbReference type="Proteomes" id="UP000221020">
    <property type="component" value="Unassembled WGS sequence"/>
</dbReference>
<dbReference type="InterPro" id="IPR025551">
    <property type="entry name" value="WapI/YxiJ-like"/>
</dbReference>
<dbReference type="EMBL" id="NVOR01000034">
    <property type="protein sequence ID" value="PED82413.1"/>
    <property type="molecule type" value="Genomic_DNA"/>
</dbReference>
<dbReference type="RefSeq" id="WP_097897897.1">
    <property type="nucleotide sequence ID" value="NZ_NVOR01000034.1"/>
</dbReference>
<reference evidence="1 2" key="1">
    <citation type="submission" date="2017-09" db="EMBL/GenBank/DDBJ databases">
        <title>Large-scale bioinformatics analysis of Bacillus genomes uncovers conserved roles of natural products in bacterial physiology.</title>
        <authorList>
            <consortium name="Agbiome Team Llc"/>
            <person name="Bleich R.M."/>
            <person name="Grubbs K.J."/>
            <person name="Santa Maria K.C."/>
            <person name="Allen S.E."/>
            <person name="Farag S."/>
            <person name="Shank E.A."/>
            <person name="Bowers A."/>
        </authorList>
    </citation>
    <scope>NUCLEOTIDE SEQUENCE [LARGE SCALE GENOMIC DNA]</scope>
    <source>
        <strain evidence="1 2">AFS092012</strain>
    </source>
</reference>
<evidence type="ECO:0000313" key="2">
    <source>
        <dbReference type="Proteomes" id="UP000221020"/>
    </source>
</evidence>
<proteinExistence type="predicted"/>
<accession>A0AA91VD43</accession>
<dbReference type="Pfam" id="PF14176">
    <property type="entry name" value="YxiJ"/>
    <property type="match status" value="1"/>
</dbReference>
<evidence type="ECO:0000313" key="1">
    <source>
        <dbReference type="EMBL" id="PED82413.1"/>
    </source>
</evidence>
<sequence length="125" mass="15281">MILGKKVIFEELQRLHDSLYQPFPCRDVRNMRKDFKDAFSEDDCLSAALNIYWMNIAGTLSYVLNGKAEKIPFHQINLLRTSFFEQYKQFRFLEKKIENYPLFYRDYMYYEKARKLLLYYLAEKE</sequence>